<dbReference type="EMBL" id="JBHSMF010000010">
    <property type="protein sequence ID" value="MFC5500104.1"/>
    <property type="molecule type" value="Genomic_DNA"/>
</dbReference>
<organism evidence="1 2">
    <name type="scientific">Caenimonas terrae</name>
    <dbReference type="NCBI Taxonomy" id="696074"/>
    <lineage>
        <taxon>Bacteria</taxon>
        <taxon>Pseudomonadati</taxon>
        <taxon>Pseudomonadota</taxon>
        <taxon>Betaproteobacteria</taxon>
        <taxon>Burkholderiales</taxon>
        <taxon>Comamonadaceae</taxon>
        <taxon>Caenimonas</taxon>
    </lineage>
</organism>
<name>A0ABW0NK38_9BURK</name>
<sequence length="211" mass="24421">MRPNKLDMISMSLLVMTRDMPDSVKLKDSSLDYEGREQDTSGRLITGAYGSTSRQLALVAASAWTHKHQGAKAGPNRMLVLDMNYRVDNFKLTREQGRPDLIAMTGWMHMDRLQVDYRDEIKHDWLRWIAKDKGKQTAIVLEDVKLADIALRYPQYVAKMMKDHSEIMVVVHPVRLTVKPDEVLWAATVRYEPERMDTPHIRFMPDIQVIV</sequence>
<gene>
    <name evidence="1" type="ORF">ACFPOE_21350</name>
</gene>
<keyword evidence="2" id="KW-1185">Reference proteome</keyword>
<dbReference type="Proteomes" id="UP001596037">
    <property type="component" value="Unassembled WGS sequence"/>
</dbReference>
<comment type="caution">
    <text evidence="1">The sequence shown here is derived from an EMBL/GenBank/DDBJ whole genome shotgun (WGS) entry which is preliminary data.</text>
</comment>
<reference evidence="2" key="1">
    <citation type="journal article" date="2019" name="Int. J. Syst. Evol. Microbiol.">
        <title>The Global Catalogue of Microorganisms (GCM) 10K type strain sequencing project: providing services to taxonomists for standard genome sequencing and annotation.</title>
        <authorList>
            <consortium name="The Broad Institute Genomics Platform"/>
            <consortium name="The Broad Institute Genome Sequencing Center for Infectious Disease"/>
            <person name="Wu L."/>
            <person name="Ma J."/>
        </authorList>
    </citation>
    <scope>NUCLEOTIDE SEQUENCE [LARGE SCALE GENOMIC DNA]</scope>
    <source>
        <strain evidence="2">CCUG 57401</strain>
    </source>
</reference>
<accession>A0ABW0NK38</accession>
<proteinExistence type="predicted"/>
<evidence type="ECO:0000313" key="2">
    <source>
        <dbReference type="Proteomes" id="UP001596037"/>
    </source>
</evidence>
<protein>
    <submittedName>
        <fullName evidence="1">Uncharacterized protein</fullName>
    </submittedName>
</protein>
<evidence type="ECO:0000313" key="1">
    <source>
        <dbReference type="EMBL" id="MFC5500104.1"/>
    </source>
</evidence>